<feature type="compositionally biased region" description="Low complexity" evidence="6">
    <location>
        <begin position="410"/>
        <end position="419"/>
    </location>
</feature>
<evidence type="ECO:0000256" key="2">
    <source>
        <dbReference type="ARBA" id="ARBA00022980"/>
    </source>
</evidence>
<dbReference type="InterPro" id="IPR002136">
    <property type="entry name" value="Ribosomal_uL4"/>
</dbReference>
<dbReference type="GO" id="GO:0005840">
    <property type="term" value="C:ribosome"/>
    <property type="evidence" value="ECO:0007669"/>
    <property type="project" value="UniProtKB-KW"/>
</dbReference>
<evidence type="ECO:0000256" key="6">
    <source>
        <dbReference type="SAM" id="MobiDB-lite"/>
    </source>
</evidence>
<reference evidence="8" key="1">
    <citation type="submission" date="2015-04" db="EMBL/GenBank/DDBJ databases">
        <authorList>
            <consortium name="Pathogen Informatics"/>
        </authorList>
    </citation>
    <scope>NUCLEOTIDE SEQUENCE [LARGE SCALE GENOMIC DNA]</scope>
    <source>
        <strain evidence="8">8A</strain>
    </source>
</reference>
<dbReference type="InterPro" id="IPR025755">
    <property type="entry name" value="Ribos_uL4_C_dom"/>
</dbReference>
<evidence type="ECO:0000313" key="9">
    <source>
        <dbReference type="Proteomes" id="UP000220797"/>
    </source>
</evidence>
<organism evidence="8 9">
    <name type="scientific">Plasmodium gallinaceum</name>
    <dbReference type="NCBI Taxonomy" id="5849"/>
    <lineage>
        <taxon>Eukaryota</taxon>
        <taxon>Sar</taxon>
        <taxon>Alveolata</taxon>
        <taxon>Apicomplexa</taxon>
        <taxon>Aconoidasida</taxon>
        <taxon>Haemosporida</taxon>
        <taxon>Plasmodiidae</taxon>
        <taxon>Plasmodium</taxon>
        <taxon>Plasmodium (Haemamoeba)</taxon>
    </lineage>
</organism>
<proteinExistence type="inferred from homology"/>
<dbReference type="Pfam" id="PF14374">
    <property type="entry name" value="Ribos_L4_asso_C"/>
    <property type="match status" value="1"/>
</dbReference>
<dbReference type="OrthoDB" id="10259785at2759"/>
<name>A0A1J1H3C2_PLAGA</name>
<comment type="similarity">
    <text evidence="1">Belongs to the universal ribosomal protein uL4 family.</text>
</comment>
<accession>A0A1J1H3C2</accession>
<dbReference type="Gene3D" id="6.10.250.1470">
    <property type="match status" value="1"/>
</dbReference>
<gene>
    <name evidence="8" type="primary">RPL4</name>
    <name evidence="8" type="ORF">PGAL8A_00028200</name>
</gene>
<dbReference type="GO" id="GO:0006412">
    <property type="term" value="P:translation"/>
    <property type="evidence" value="ECO:0007669"/>
    <property type="project" value="InterPro"/>
</dbReference>
<evidence type="ECO:0000256" key="3">
    <source>
        <dbReference type="ARBA" id="ARBA00023274"/>
    </source>
</evidence>
<feature type="compositionally biased region" description="Basic and acidic residues" evidence="6">
    <location>
        <begin position="396"/>
        <end position="409"/>
    </location>
</feature>
<dbReference type="GeneID" id="39728805"/>
<dbReference type="Gene3D" id="3.40.1370.10">
    <property type="match status" value="1"/>
</dbReference>
<evidence type="ECO:0000256" key="1">
    <source>
        <dbReference type="ARBA" id="ARBA00010528"/>
    </source>
</evidence>
<dbReference type="InterPro" id="IPR023574">
    <property type="entry name" value="Ribosomal_uL4_dom_sf"/>
</dbReference>
<dbReference type="Pfam" id="PF00573">
    <property type="entry name" value="Ribosomal_L4"/>
    <property type="match status" value="1"/>
</dbReference>
<dbReference type="InterPro" id="IPR045240">
    <property type="entry name" value="Ribosomal_uL4_euk/arch"/>
</dbReference>
<dbReference type="GO" id="GO:1990904">
    <property type="term" value="C:ribonucleoprotein complex"/>
    <property type="evidence" value="ECO:0007669"/>
    <property type="project" value="UniProtKB-KW"/>
</dbReference>
<sequence>MSTIRPVANVYSTNGKKVVGEIEIPVVFQTPIRNDLIQEVYKNMSKNRRHPYAVKLEAGYETSAESWGTGRAVARIPRVPGGGTHRAGQAAFGNMCRGGGMFNPTKIWRRWGRNINLKEKRYAVCSSIAASGVTSLVLARGHRITNIKEVPLVIESDIERISKTKDAVKFLLSLGFKDEINRLIKDEINRLIKSKKIRAGKGKMRNRKHKIRNGPLVIYDKDEGIKKAFRNIPGVDLCKVTRLNLLKLAPGGSIGRLCIWSENAFKKLDAIYGKINVKGITKKNYILPRSIVHNPDIYRIIHSDQVQSSLLAKKRPCKKRLQYKNSLTNFAVRCRLNPAYKLLRSLAIQKIRKNINEKSENKKEKRVKKKIEKKELKKINHDYYKSVSNSVKRKKKNEEKKAKTKKNENKTLLTTATDE</sequence>
<dbReference type="RefSeq" id="XP_028530647.1">
    <property type="nucleotide sequence ID" value="XM_028674278.1"/>
</dbReference>
<dbReference type="GO" id="GO:0003735">
    <property type="term" value="F:structural constituent of ribosome"/>
    <property type="evidence" value="ECO:0007669"/>
    <property type="project" value="InterPro"/>
</dbReference>
<dbReference type="VEuPathDB" id="PlasmoDB:PGAL8A_00028200"/>
<dbReference type="EMBL" id="CVMV01000117">
    <property type="protein sequence ID" value="CRG97847.1"/>
    <property type="molecule type" value="Genomic_DNA"/>
</dbReference>
<dbReference type="OMA" id="ALYGTWR"/>
<keyword evidence="2 8" id="KW-0689">Ribosomal protein</keyword>
<feature type="domain" description="Large ribosomal subunit protein uL4 C-terminal" evidence="7">
    <location>
        <begin position="283"/>
        <end position="354"/>
    </location>
</feature>
<dbReference type="PANTHER" id="PTHR19431">
    <property type="entry name" value="60S RIBOSOMAL PROTEIN L4"/>
    <property type="match status" value="1"/>
</dbReference>
<evidence type="ECO:0000256" key="5">
    <source>
        <dbReference type="ARBA" id="ARBA00035353"/>
    </source>
</evidence>
<feature type="region of interest" description="Disordered" evidence="6">
    <location>
        <begin position="385"/>
        <end position="419"/>
    </location>
</feature>
<dbReference type="Proteomes" id="UP000220797">
    <property type="component" value="Unassembled WGS sequence"/>
</dbReference>
<dbReference type="AlphaFoldDB" id="A0A1J1H3C2"/>
<keyword evidence="9" id="KW-1185">Reference proteome</keyword>
<evidence type="ECO:0000256" key="4">
    <source>
        <dbReference type="ARBA" id="ARBA00035244"/>
    </source>
</evidence>
<protein>
    <recommendedName>
        <fullName evidence="4">Large ribosomal subunit protein uL4</fullName>
    </recommendedName>
    <alternativeName>
        <fullName evidence="5">60S ribosomal protein L4</fullName>
    </alternativeName>
</protein>
<evidence type="ECO:0000259" key="7">
    <source>
        <dbReference type="Pfam" id="PF14374"/>
    </source>
</evidence>
<dbReference type="FunFam" id="3.40.1370.10:FF:000011">
    <property type="entry name" value="50S ribosomal protein L4"/>
    <property type="match status" value="1"/>
</dbReference>
<evidence type="ECO:0000313" key="8">
    <source>
        <dbReference type="EMBL" id="CRG97847.1"/>
    </source>
</evidence>
<dbReference type="SUPFAM" id="SSF52166">
    <property type="entry name" value="Ribosomal protein L4"/>
    <property type="match status" value="1"/>
</dbReference>
<keyword evidence="3" id="KW-0687">Ribonucleoprotein</keyword>
<comment type="caution">
    <text evidence="8">The sequence shown here is derived from an EMBL/GenBank/DDBJ whole genome shotgun (WGS) entry which is preliminary data.</text>
</comment>